<evidence type="ECO:0000313" key="8">
    <source>
        <dbReference type="Proteomes" id="UP001328107"/>
    </source>
</evidence>
<dbReference type="SMART" id="SM00301">
    <property type="entry name" value="DM"/>
    <property type="match status" value="2"/>
</dbReference>
<accession>A0AAN5CNB9</accession>
<keyword evidence="2 5" id="KW-0862">Zinc</keyword>
<dbReference type="EMBL" id="BTRK01000004">
    <property type="protein sequence ID" value="GMR47582.1"/>
    <property type="molecule type" value="Genomic_DNA"/>
</dbReference>
<evidence type="ECO:0000256" key="4">
    <source>
        <dbReference type="ARBA" id="ARBA00023242"/>
    </source>
</evidence>
<comment type="subcellular location">
    <subcellularLocation>
        <location evidence="5">Nucleus</location>
    </subcellularLocation>
</comment>
<evidence type="ECO:0000256" key="5">
    <source>
        <dbReference type="PROSITE-ProRule" id="PRU00070"/>
    </source>
</evidence>
<feature type="DNA-binding region" description="DM" evidence="5">
    <location>
        <begin position="82"/>
        <end position="126"/>
    </location>
</feature>
<evidence type="ECO:0000313" key="7">
    <source>
        <dbReference type="EMBL" id="GMR47582.1"/>
    </source>
</evidence>
<keyword evidence="4 5" id="KW-0539">Nucleus</keyword>
<keyword evidence="1 5" id="KW-0479">Metal-binding</keyword>
<dbReference type="GO" id="GO:0000978">
    <property type="term" value="F:RNA polymerase II cis-regulatory region sequence-specific DNA binding"/>
    <property type="evidence" value="ECO:0007669"/>
    <property type="project" value="TreeGrafter"/>
</dbReference>
<dbReference type="SUPFAM" id="SSF82927">
    <property type="entry name" value="Cysteine-rich DNA binding domain, (DM domain)"/>
    <property type="match status" value="2"/>
</dbReference>
<keyword evidence="3 5" id="KW-0238">DNA-binding</keyword>
<reference evidence="8" key="1">
    <citation type="submission" date="2022-10" db="EMBL/GenBank/DDBJ databases">
        <title>Genome assembly of Pristionchus species.</title>
        <authorList>
            <person name="Yoshida K."/>
            <person name="Sommer R.J."/>
        </authorList>
    </citation>
    <scope>NUCLEOTIDE SEQUENCE [LARGE SCALE GENOMIC DNA]</scope>
    <source>
        <strain evidence="8">RS5460</strain>
    </source>
</reference>
<sequence>ETKKNCRLCSAHGTSTSAVSHICPHADCQCSKCKLIRKRRAIVAEQTRIRRTQKKVLHSCVSPSDSSSSSESPQMINRTYLCQRCQNHGIVVSKKNHYGKCSFALCRCSKCELWTNRSFLDEELKRNTNGDSNILSNSNLYSEPDNSEIFPVSLPSTSSAALLTSSLPSIPPNSIIVHHYNLEKGTYVFHPSQLPPGIVEKSIAENTHEFVPSIPVLLT</sequence>
<dbReference type="PANTHER" id="PTHR12322:SF118">
    <property type="entry name" value="DM DOMAIN-CONTAINING PROTEIN"/>
    <property type="match status" value="1"/>
</dbReference>
<dbReference type="InterPro" id="IPR036407">
    <property type="entry name" value="DM_DNA-bd_sf"/>
</dbReference>
<dbReference type="InterPro" id="IPR001275">
    <property type="entry name" value="DM_DNA-bd"/>
</dbReference>
<name>A0AAN5CNB9_9BILA</name>
<keyword evidence="8" id="KW-1185">Reference proteome</keyword>
<dbReference type="GO" id="GO:0046872">
    <property type="term" value="F:metal ion binding"/>
    <property type="evidence" value="ECO:0007669"/>
    <property type="project" value="UniProtKB-KW"/>
</dbReference>
<dbReference type="PROSITE" id="PS40000">
    <property type="entry name" value="DM_1"/>
    <property type="match status" value="1"/>
</dbReference>
<dbReference type="GO" id="GO:0007548">
    <property type="term" value="P:sex differentiation"/>
    <property type="evidence" value="ECO:0007669"/>
    <property type="project" value="TreeGrafter"/>
</dbReference>
<protein>
    <recommendedName>
        <fullName evidence="6">DM domain-containing protein</fullName>
    </recommendedName>
</protein>
<dbReference type="Pfam" id="PF00751">
    <property type="entry name" value="DM"/>
    <property type="match status" value="2"/>
</dbReference>
<organism evidence="7 8">
    <name type="scientific">Pristionchus mayeri</name>
    <dbReference type="NCBI Taxonomy" id="1317129"/>
    <lineage>
        <taxon>Eukaryota</taxon>
        <taxon>Metazoa</taxon>
        <taxon>Ecdysozoa</taxon>
        <taxon>Nematoda</taxon>
        <taxon>Chromadorea</taxon>
        <taxon>Rhabditida</taxon>
        <taxon>Rhabditina</taxon>
        <taxon>Diplogasteromorpha</taxon>
        <taxon>Diplogasteroidea</taxon>
        <taxon>Neodiplogasteridae</taxon>
        <taxon>Pristionchus</taxon>
    </lineage>
</organism>
<evidence type="ECO:0000259" key="6">
    <source>
        <dbReference type="PROSITE" id="PS50809"/>
    </source>
</evidence>
<dbReference type="GO" id="GO:0000981">
    <property type="term" value="F:DNA-binding transcription factor activity, RNA polymerase II-specific"/>
    <property type="evidence" value="ECO:0007669"/>
    <property type="project" value="TreeGrafter"/>
</dbReference>
<dbReference type="Gene3D" id="4.10.1040.10">
    <property type="entry name" value="DM DNA-binding domain"/>
    <property type="match status" value="2"/>
</dbReference>
<evidence type="ECO:0000256" key="3">
    <source>
        <dbReference type="ARBA" id="ARBA00023125"/>
    </source>
</evidence>
<feature type="domain" description="DM" evidence="6">
    <location>
        <begin position="6"/>
        <end position="51"/>
    </location>
</feature>
<feature type="non-terminal residue" evidence="7">
    <location>
        <position position="219"/>
    </location>
</feature>
<gene>
    <name evidence="7" type="ORF">PMAYCL1PPCAC_17777</name>
</gene>
<evidence type="ECO:0000256" key="1">
    <source>
        <dbReference type="ARBA" id="ARBA00022723"/>
    </source>
</evidence>
<feature type="non-terminal residue" evidence="7">
    <location>
        <position position="1"/>
    </location>
</feature>
<feature type="domain" description="DM" evidence="6">
    <location>
        <begin position="82"/>
        <end position="126"/>
    </location>
</feature>
<dbReference type="InterPro" id="IPR026607">
    <property type="entry name" value="DMRT"/>
</dbReference>
<dbReference type="AlphaFoldDB" id="A0AAN5CNB9"/>
<dbReference type="PANTHER" id="PTHR12322">
    <property type="entry name" value="DOUBLESEX AND MAB-3 RELATED TRANSCRIPTION FACTOR DMRT"/>
    <property type="match status" value="1"/>
</dbReference>
<comment type="caution">
    <text evidence="7">The sequence shown here is derived from an EMBL/GenBank/DDBJ whole genome shotgun (WGS) entry which is preliminary data.</text>
</comment>
<dbReference type="PROSITE" id="PS50809">
    <property type="entry name" value="DM_2"/>
    <property type="match status" value="2"/>
</dbReference>
<feature type="DNA-binding region" description="DM" evidence="5">
    <location>
        <begin position="6"/>
        <end position="51"/>
    </location>
</feature>
<evidence type="ECO:0000256" key="2">
    <source>
        <dbReference type="ARBA" id="ARBA00022833"/>
    </source>
</evidence>
<dbReference type="GO" id="GO:0005634">
    <property type="term" value="C:nucleus"/>
    <property type="evidence" value="ECO:0007669"/>
    <property type="project" value="UniProtKB-SubCell"/>
</dbReference>
<proteinExistence type="predicted"/>
<dbReference type="Proteomes" id="UP001328107">
    <property type="component" value="Unassembled WGS sequence"/>
</dbReference>